<feature type="domain" description="Glucosyltransferase 3-like C-terminal" evidence="3">
    <location>
        <begin position="178"/>
        <end position="336"/>
    </location>
</feature>
<dbReference type="Gene3D" id="3.40.50.2000">
    <property type="entry name" value="Glycogen Phosphorylase B"/>
    <property type="match status" value="2"/>
</dbReference>
<feature type="domain" description="Glucosyltransferase 3-like N-terminal" evidence="2">
    <location>
        <begin position="10"/>
        <end position="160"/>
    </location>
</feature>
<evidence type="ECO:0000259" key="3">
    <source>
        <dbReference type="Pfam" id="PF26337"/>
    </source>
</evidence>
<evidence type="ECO:0008006" key="6">
    <source>
        <dbReference type="Google" id="ProtNLM"/>
    </source>
</evidence>
<evidence type="ECO:0000313" key="5">
    <source>
        <dbReference type="Proteomes" id="UP000051020"/>
    </source>
</evidence>
<dbReference type="Pfam" id="PF26334">
    <property type="entry name" value="Gtf3_N"/>
    <property type="match status" value="1"/>
</dbReference>
<accession>A0A837RGH6</accession>
<evidence type="ECO:0000259" key="2">
    <source>
        <dbReference type="Pfam" id="PF26334"/>
    </source>
</evidence>
<gene>
    <name evidence="4" type="ORF">FD24_GL000017</name>
</gene>
<keyword evidence="1" id="KW-0808">Transferase</keyword>
<dbReference type="AlphaFoldDB" id="A0A837RGH6"/>
<evidence type="ECO:0000313" key="4">
    <source>
        <dbReference type="EMBL" id="KRK26888.1"/>
    </source>
</evidence>
<dbReference type="PIRSF" id="PIRSF007023">
    <property type="entry name" value="UDP-Galf_transf"/>
    <property type="match status" value="1"/>
</dbReference>
<proteinExistence type="predicted"/>
<organism evidence="4 5">
    <name type="scientific">Lactiplantibacillus pentosus DSM 20314</name>
    <dbReference type="NCBI Taxonomy" id="1423791"/>
    <lineage>
        <taxon>Bacteria</taxon>
        <taxon>Bacillati</taxon>
        <taxon>Bacillota</taxon>
        <taxon>Bacilli</taxon>
        <taxon>Lactobacillales</taxon>
        <taxon>Lactobacillaceae</taxon>
        <taxon>Lactiplantibacillus</taxon>
    </lineage>
</organism>
<dbReference type="Proteomes" id="UP000051020">
    <property type="component" value="Unassembled WGS sequence"/>
</dbReference>
<evidence type="ECO:0000256" key="1">
    <source>
        <dbReference type="ARBA" id="ARBA00022679"/>
    </source>
</evidence>
<reference evidence="4 5" key="1">
    <citation type="journal article" date="2015" name="Genome Announc.">
        <title>Expanding the biotechnology potential of lactobacilli through comparative genomics of 213 strains and associated genera.</title>
        <authorList>
            <person name="Sun Z."/>
            <person name="Harris H.M."/>
            <person name="McCann A."/>
            <person name="Guo C."/>
            <person name="Argimon S."/>
            <person name="Zhang W."/>
            <person name="Yang X."/>
            <person name="Jeffery I.B."/>
            <person name="Cooney J.C."/>
            <person name="Kagawa T.F."/>
            <person name="Liu W."/>
            <person name="Song Y."/>
            <person name="Salvetti E."/>
            <person name="Wrobel A."/>
            <person name="Rasinkangas P."/>
            <person name="Parkhill J."/>
            <person name="Rea M.C."/>
            <person name="O'Sullivan O."/>
            <person name="Ritari J."/>
            <person name="Douillard F.P."/>
            <person name="Paul Ross R."/>
            <person name="Yang R."/>
            <person name="Briner A.E."/>
            <person name="Felis G.E."/>
            <person name="de Vos W.M."/>
            <person name="Barrangou R."/>
            <person name="Klaenhammer T.R."/>
            <person name="Caufield P.W."/>
            <person name="Cui Y."/>
            <person name="Zhang H."/>
            <person name="O'Toole P.W."/>
        </authorList>
    </citation>
    <scope>NUCLEOTIDE SEQUENCE [LARGE SCALE GENOMIC DNA]</scope>
    <source>
        <strain evidence="4 5">DSM 20314</strain>
    </source>
</reference>
<sequence>MVVKVEKNVKKFIVNVNNGQKNTAGIKAKQDIADILTNNGYEQLSFKISKSRIIKLLFTKLKIQKVLNPIQSGDVLFVQYPMYSRYFLRQMQTAAKNKGIKLVGIIHDVEFLRNYLNDAAKSQSEIDLFNGFDVLVAHNETMAKEMIAHGVTARMVSLEIFDYLSESSLTTPSLNKDLLFAGNLQKAPFLDSWDLNLDINLYGVFPSDQYGSRVHYQGVKTPDELPEFLSGSFGLVWDGDRLDTSSGVYGEYTRYNNPHKVSLYLSSGLPVIVWKSAAVATFIEKNHLGLTVESLEQLPGMIDELTEASYQKICANVQKQASLLRSGHYTLTATEQAIMQLETTK</sequence>
<dbReference type="EMBL" id="AZCU01000001">
    <property type="protein sequence ID" value="KRK26888.1"/>
    <property type="molecule type" value="Genomic_DNA"/>
</dbReference>
<dbReference type="SUPFAM" id="SSF53756">
    <property type="entry name" value="UDP-Glycosyltransferase/glycogen phosphorylase"/>
    <property type="match status" value="1"/>
</dbReference>
<dbReference type="RefSeq" id="WP_050338878.1">
    <property type="nucleotide sequence ID" value="NZ_AZCU01000001.1"/>
</dbReference>
<dbReference type="Pfam" id="PF26337">
    <property type="entry name" value="Gtf3_C"/>
    <property type="match status" value="1"/>
</dbReference>
<dbReference type="InterPro" id="IPR058592">
    <property type="entry name" value="Gtf3_C"/>
</dbReference>
<comment type="caution">
    <text evidence="4">The sequence shown here is derived from an EMBL/GenBank/DDBJ whole genome shotgun (WGS) entry which is preliminary data.</text>
</comment>
<name>A0A837RGH6_LACPE</name>
<protein>
    <recommendedName>
        <fullName evidence="6">Galactofuranosyltransferase</fullName>
    </recommendedName>
</protein>
<dbReference type="InterPro" id="IPR058591">
    <property type="entry name" value="Gtf3_N"/>
</dbReference>
<dbReference type="GeneID" id="49393457"/>